<evidence type="ECO:0000313" key="2">
    <source>
        <dbReference type="EMBL" id="AOV61513.1"/>
    </source>
</evidence>
<keyword evidence="3" id="KW-1185">Reference proteome</keyword>
<dbReference type="RefSeq" id="YP_009325029.1">
    <property type="nucleotide sequence ID" value="NC_031944.1"/>
</dbReference>
<dbReference type="GeneID" id="30309993"/>
<proteinExistence type="predicted"/>
<name>A0A1D8KS51_9CAUD</name>
<evidence type="ECO:0000259" key="1">
    <source>
        <dbReference type="Pfam" id="PF13640"/>
    </source>
</evidence>
<dbReference type="Pfam" id="PF13640">
    <property type="entry name" value="2OG-FeII_Oxy_3"/>
    <property type="match status" value="1"/>
</dbReference>
<dbReference type="KEGG" id="vg:30309993"/>
<sequence>MQTTIGAKECLRVRADMTLYNPEGYRHDFHVDCEERHTVCIYYVNDTDGDTIILGDKNSHDIVRVQPKKNRLLTFNGRHMHTGHSPKHHKNRILINANFH</sequence>
<dbReference type="InterPro" id="IPR044862">
    <property type="entry name" value="Pro_4_hyd_alph_FE2OG_OXY"/>
</dbReference>
<dbReference type="EMBL" id="KU686210">
    <property type="protein sequence ID" value="AOV61513.1"/>
    <property type="molecule type" value="Genomic_DNA"/>
</dbReference>
<feature type="domain" description="Prolyl 4-hydroxylase alpha subunit Fe(2+) 2OG dioxygenase" evidence="1">
    <location>
        <begin position="19"/>
        <end position="100"/>
    </location>
</feature>
<dbReference type="Gene3D" id="2.60.120.620">
    <property type="entry name" value="q2cbj1_9rhob like domain"/>
    <property type="match status" value="1"/>
</dbReference>
<reference evidence="2 3" key="1">
    <citation type="journal article" date="2016" name="Virology">
        <title>The genomic content and context of auxiliary metabolic genes in marine cyanomyoviruses.</title>
        <authorList>
            <person name="Crummett L.T."/>
            <person name="Puxty R.J."/>
            <person name="Weihe C."/>
            <person name="Marston M.F."/>
            <person name="Martiny J.B."/>
        </authorList>
    </citation>
    <scope>NUCLEOTIDE SEQUENCE [LARGE SCALE GENOMIC DNA]</scope>
    <source>
        <strain evidence="2">0810PA09</strain>
    </source>
</reference>
<protein>
    <submittedName>
        <fullName evidence="2">DenV</fullName>
    </submittedName>
</protein>
<dbReference type="OrthoDB" id="21502at10239"/>
<accession>A0A1D8KS51</accession>
<dbReference type="Proteomes" id="UP000204364">
    <property type="component" value="Segment"/>
</dbReference>
<evidence type="ECO:0000313" key="3">
    <source>
        <dbReference type="Proteomes" id="UP000204364"/>
    </source>
</evidence>
<organism evidence="2 3">
    <name type="scientific">Synechococcus phage S-WAM1</name>
    <dbReference type="NCBI Taxonomy" id="1815521"/>
    <lineage>
        <taxon>Viruses</taxon>
        <taxon>Duplodnaviria</taxon>
        <taxon>Heunggongvirae</taxon>
        <taxon>Uroviricota</taxon>
        <taxon>Caudoviricetes</taxon>
        <taxon>Pantevenvirales</taxon>
        <taxon>Kyanoviridae</taxon>
        <taxon>Sokavirus</taxon>
        <taxon>Sokavirus swam1</taxon>
    </lineage>
</organism>
<gene>
    <name evidence="2" type="ORF">P090810_040</name>
</gene>